<evidence type="ECO:0000256" key="6">
    <source>
        <dbReference type="ARBA" id="ARBA00023136"/>
    </source>
</evidence>
<dbReference type="PANTHER" id="PTHR42775:SF2">
    <property type="entry name" value="PERMEASE"/>
    <property type="match status" value="1"/>
</dbReference>
<dbReference type="InterPro" id="IPR005524">
    <property type="entry name" value="DUF318"/>
</dbReference>
<evidence type="ECO:0000256" key="2">
    <source>
        <dbReference type="ARBA" id="ARBA00006386"/>
    </source>
</evidence>
<evidence type="ECO:0000256" key="1">
    <source>
        <dbReference type="ARBA" id="ARBA00004651"/>
    </source>
</evidence>
<evidence type="ECO:0000256" key="4">
    <source>
        <dbReference type="ARBA" id="ARBA00022692"/>
    </source>
</evidence>
<evidence type="ECO:0000313" key="8">
    <source>
        <dbReference type="EMBL" id="NVZ10481.1"/>
    </source>
</evidence>
<reference evidence="8 9" key="1">
    <citation type="submission" date="2020-06" db="EMBL/GenBank/DDBJ databases">
        <title>Whole-genome sequence of Allochromatium humboldtianum DSM 21881, type strain.</title>
        <authorList>
            <person name="Kyndt J.A."/>
            <person name="Meyer T.E."/>
        </authorList>
    </citation>
    <scope>NUCLEOTIDE SEQUENCE [LARGE SCALE GENOMIC DNA]</scope>
    <source>
        <strain evidence="8 9">DSM 21881</strain>
    </source>
</reference>
<keyword evidence="6 7" id="KW-0472">Membrane</keyword>
<dbReference type="GO" id="GO:0005886">
    <property type="term" value="C:plasma membrane"/>
    <property type="evidence" value="ECO:0007669"/>
    <property type="project" value="UniProtKB-SubCell"/>
</dbReference>
<keyword evidence="9" id="KW-1185">Reference proteome</keyword>
<dbReference type="EMBL" id="JABZEO010000010">
    <property type="protein sequence ID" value="NVZ10481.1"/>
    <property type="molecule type" value="Genomic_DNA"/>
</dbReference>
<feature type="transmembrane region" description="Helical" evidence="7">
    <location>
        <begin position="116"/>
        <end position="133"/>
    </location>
</feature>
<dbReference type="PANTHER" id="PTHR42775">
    <property type="entry name" value="PERMEASE RV2963-RELATED"/>
    <property type="match status" value="1"/>
</dbReference>
<protein>
    <submittedName>
        <fullName evidence="8">Permease</fullName>
    </submittedName>
</protein>
<accession>A0A850RLX9</accession>
<keyword evidence="4 7" id="KW-0812">Transmembrane</keyword>
<keyword evidence="5 7" id="KW-1133">Transmembrane helix</keyword>
<feature type="transmembrane region" description="Helical" evidence="7">
    <location>
        <begin position="286"/>
        <end position="308"/>
    </location>
</feature>
<feature type="transmembrane region" description="Helical" evidence="7">
    <location>
        <begin position="218"/>
        <end position="236"/>
    </location>
</feature>
<evidence type="ECO:0000256" key="3">
    <source>
        <dbReference type="ARBA" id="ARBA00022475"/>
    </source>
</evidence>
<evidence type="ECO:0000256" key="7">
    <source>
        <dbReference type="SAM" id="Phobius"/>
    </source>
</evidence>
<comment type="similarity">
    <text evidence="2">Belongs to the UPF0718 family.</text>
</comment>
<dbReference type="Proteomes" id="UP000592294">
    <property type="component" value="Unassembled WGS sequence"/>
</dbReference>
<dbReference type="AlphaFoldDB" id="A0A850RLX9"/>
<keyword evidence="3" id="KW-1003">Cell membrane</keyword>
<feature type="transmembrane region" description="Helical" evidence="7">
    <location>
        <begin position="12"/>
        <end position="33"/>
    </location>
</feature>
<organism evidence="8 9">
    <name type="scientific">Allochromatium humboldtianum</name>
    <dbReference type="NCBI Taxonomy" id="504901"/>
    <lineage>
        <taxon>Bacteria</taxon>
        <taxon>Pseudomonadati</taxon>
        <taxon>Pseudomonadota</taxon>
        <taxon>Gammaproteobacteria</taxon>
        <taxon>Chromatiales</taxon>
        <taxon>Chromatiaceae</taxon>
        <taxon>Allochromatium</taxon>
    </lineage>
</organism>
<name>A0A850RLX9_9GAMM</name>
<dbReference type="Pfam" id="PF03773">
    <property type="entry name" value="ArsP_1"/>
    <property type="match status" value="1"/>
</dbReference>
<sequence>MSETILDTLGMFLFLALELSLLFLAVSFLVGLLRRRLSETTIQHWLGDGRPRGYLLAAGLGAITPFCSCSTIPMLKGLIDARAGFGPMMVFLFTSPLLNPIIVVLLAVTFGWSLTGIYFMAALLFSLVAGWLLQRLGFRREIRAETTTVGGECCAGTAGGVVVAPPSCGGVSETSGSQACTLELTTPEAAVTGSDGRARGKPDLRGIRQETWADFRRVLPYLILGVAIGSLIYGFVPSGLLEQYAGAQSPWSVPVAAVIGIPLYLRAEALIPIAGALMEKGVAAGVVLALIIGGAGASLTELILLRALFTYRLLAVFVLVILLMAIAAGFFTLAVFPN</sequence>
<feature type="transmembrane region" description="Helical" evidence="7">
    <location>
        <begin position="53"/>
        <end position="75"/>
    </location>
</feature>
<comment type="subcellular location">
    <subcellularLocation>
        <location evidence="1">Cell membrane</location>
        <topology evidence="1">Multi-pass membrane protein</topology>
    </subcellularLocation>
</comment>
<evidence type="ECO:0000256" key="5">
    <source>
        <dbReference type="ARBA" id="ARBA00022989"/>
    </source>
</evidence>
<proteinExistence type="inferred from homology"/>
<dbReference type="InterPro" id="IPR053166">
    <property type="entry name" value="UPF0718_permease"/>
</dbReference>
<gene>
    <name evidence="8" type="ORF">HW932_14545</name>
</gene>
<evidence type="ECO:0000313" key="9">
    <source>
        <dbReference type="Proteomes" id="UP000592294"/>
    </source>
</evidence>
<feature type="transmembrane region" description="Helical" evidence="7">
    <location>
        <begin position="314"/>
        <end position="336"/>
    </location>
</feature>
<comment type="caution">
    <text evidence="8">The sequence shown here is derived from an EMBL/GenBank/DDBJ whole genome shotgun (WGS) entry which is preliminary data.</text>
</comment>